<protein>
    <recommendedName>
        <fullName evidence="3">WW domain-containing protein</fullName>
    </recommendedName>
</protein>
<dbReference type="AlphaFoldDB" id="A0A7S3K4K4"/>
<accession>A0A7S3K4K4</accession>
<evidence type="ECO:0000256" key="2">
    <source>
        <dbReference type="PROSITE-ProRule" id="PRU00259"/>
    </source>
</evidence>
<evidence type="ECO:0000256" key="1">
    <source>
        <dbReference type="ARBA" id="ARBA00022737"/>
    </source>
</evidence>
<dbReference type="CDD" id="cd00201">
    <property type="entry name" value="WW"/>
    <property type="match status" value="1"/>
</dbReference>
<keyword evidence="1" id="KW-0677">Repeat</keyword>
<dbReference type="InterPro" id="IPR000225">
    <property type="entry name" value="Armadillo"/>
</dbReference>
<dbReference type="InterPro" id="IPR036020">
    <property type="entry name" value="WW_dom_sf"/>
</dbReference>
<dbReference type="InterPro" id="IPR016024">
    <property type="entry name" value="ARM-type_fold"/>
</dbReference>
<dbReference type="SUPFAM" id="SSF48371">
    <property type="entry name" value="ARM repeat"/>
    <property type="match status" value="2"/>
</dbReference>
<dbReference type="SMART" id="SM00185">
    <property type="entry name" value="ARM"/>
    <property type="match status" value="6"/>
</dbReference>
<dbReference type="InterPro" id="IPR011989">
    <property type="entry name" value="ARM-like"/>
</dbReference>
<evidence type="ECO:0000259" key="3">
    <source>
        <dbReference type="PROSITE" id="PS50020"/>
    </source>
</evidence>
<gene>
    <name evidence="4" type="ORF">ALAG00032_LOCUS13577</name>
</gene>
<dbReference type="Gene3D" id="1.25.10.10">
    <property type="entry name" value="Leucine-rich Repeat Variant"/>
    <property type="match status" value="2"/>
</dbReference>
<dbReference type="PROSITE" id="PS50020">
    <property type="entry name" value="WW_DOMAIN_2"/>
    <property type="match status" value="1"/>
</dbReference>
<feature type="repeat" description="ARM" evidence="2">
    <location>
        <begin position="636"/>
        <end position="665"/>
    </location>
</feature>
<evidence type="ECO:0000313" key="4">
    <source>
        <dbReference type="EMBL" id="CAE0372792.1"/>
    </source>
</evidence>
<feature type="repeat" description="ARM" evidence="2">
    <location>
        <begin position="198"/>
        <end position="228"/>
    </location>
</feature>
<proteinExistence type="predicted"/>
<dbReference type="PANTHER" id="PTHR22895:SF0">
    <property type="entry name" value="ARMADILLO REPEAT-CONTAINING PROTEIN 6"/>
    <property type="match status" value="1"/>
</dbReference>
<dbReference type="SUPFAM" id="SSF51045">
    <property type="entry name" value="WW domain"/>
    <property type="match status" value="1"/>
</dbReference>
<dbReference type="PROSITE" id="PS01159">
    <property type="entry name" value="WW_DOMAIN_1"/>
    <property type="match status" value="1"/>
</dbReference>
<feature type="domain" description="WW" evidence="3">
    <location>
        <begin position="95"/>
        <end position="127"/>
    </location>
</feature>
<name>A0A7S3K4K4_9STRA</name>
<dbReference type="PANTHER" id="PTHR22895">
    <property type="entry name" value="ARMADILLO REPEAT-CONTAINING PROTEIN 6"/>
    <property type="match status" value="1"/>
</dbReference>
<reference evidence="4" key="1">
    <citation type="submission" date="2021-01" db="EMBL/GenBank/DDBJ databases">
        <authorList>
            <person name="Corre E."/>
            <person name="Pelletier E."/>
            <person name="Niang G."/>
            <person name="Scheremetjew M."/>
            <person name="Finn R."/>
            <person name="Kale V."/>
            <person name="Holt S."/>
            <person name="Cochrane G."/>
            <person name="Meng A."/>
            <person name="Brown T."/>
            <person name="Cohen L."/>
        </authorList>
    </citation>
    <scope>NUCLEOTIDE SEQUENCE</scope>
    <source>
        <strain evidence="4">CCMP1510</strain>
    </source>
</reference>
<dbReference type="Gene3D" id="2.20.70.10">
    <property type="match status" value="1"/>
</dbReference>
<dbReference type="PROSITE" id="PS50176">
    <property type="entry name" value="ARM_REPEAT"/>
    <property type="match status" value="2"/>
</dbReference>
<dbReference type="InterPro" id="IPR001202">
    <property type="entry name" value="WW_dom"/>
</dbReference>
<dbReference type="EMBL" id="HBIJ01020844">
    <property type="protein sequence ID" value="CAE0372792.1"/>
    <property type="molecule type" value="Transcribed_RNA"/>
</dbReference>
<sequence>MNALRSSPLDLKNDPNFVANDLYDLNALAESAGIEPMDLPKDSIRVISDAMRTHPENDYIQETGQALIDKLKAAANAEAPEERMKQKLDDLEGFHEAAADWQMIASSDGNYYYNAATGESTWDQPADHLAFMNELDDLVAIVDDLEDDLSSITPEATKDLVGALGTHARDPGVCGRAAKILNAMGKDPAALDDLADLGSLDMLIPALEHCGSDPDLVNDATELLSNLSKLDKMKAKLSLREYVRVLNQTSLDHMGTSTVVNRCVNILSNLAFNNAEVIGYEYEFNVPYTLKWALQSHLADEETCEACVFAATCLLTDDEPRKKYVCEQLIPEFVECLKLYATQNSFLAKCARCMGSMSIVDECVITMTSAGVVPLIVGGMDVHLDDPKTLKIAVELLSNFGATEDEEHDQLATEALVQGEAIQAIRRVLDEHTNAKQAPLMTSCFDALYNIGNDEDAARVITDEGLCEKTVDCLEQFDFDLHLLRQCVKLISVLTYNDFSVERLTSIHATPALLDALSAHADDEEFVVDNVLALSNLVTVPKVVRIFLEKSYLKDMLELFDVYDNHAEIIKFILITLIRLAADDDLSQKISRDGMPYIMRATANFIEDAEVLSLIFELLGQLAYVKQNLKALVGAGGIRVLLDTLDTFDDSPELIIKTVNTLDNLVSADVEYASVVLERDGEGLLKQCQNKWQNDSGVVRAIDTALLSIRTMIAQKEKQRTNRAALFARLGEDHMDVNKLKTEKLRNRTEDEEPEDDPIKKYRDMLVSGIVLSQWDKGKAINRKLCINADWNALLTRDTQRGSAIQARFPLKSIREIIPGYGTGHQVKSIMSKKAKPTVKEDTCFLLKGLKDDELICFATKSPQDATRIIDALKITLNVFSKWPHRLISG</sequence>
<organism evidence="4">
    <name type="scientific">Aureoumbra lagunensis</name>
    <dbReference type="NCBI Taxonomy" id="44058"/>
    <lineage>
        <taxon>Eukaryota</taxon>
        <taxon>Sar</taxon>
        <taxon>Stramenopiles</taxon>
        <taxon>Ochrophyta</taxon>
        <taxon>Pelagophyceae</taxon>
        <taxon>Pelagomonadales</taxon>
        <taxon>Aureoumbra</taxon>
    </lineage>
</organism>